<protein>
    <submittedName>
        <fullName evidence="3">Uncharacterized protein</fullName>
    </submittedName>
</protein>
<dbReference type="WBParaSite" id="TREG1_47120.1">
    <property type="protein sequence ID" value="TREG1_47120.1"/>
    <property type="gene ID" value="TREG1_47120"/>
</dbReference>
<name>A0AA85JRK8_TRIRE</name>
<organism evidence="2 3">
    <name type="scientific">Trichobilharzia regenti</name>
    <name type="common">Nasal bird schistosome</name>
    <dbReference type="NCBI Taxonomy" id="157069"/>
    <lineage>
        <taxon>Eukaryota</taxon>
        <taxon>Metazoa</taxon>
        <taxon>Spiralia</taxon>
        <taxon>Lophotrochozoa</taxon>
        <taxon>Platyhelminthes</taxon>
        <taxon>Trematoda</taxon>
        <taxon>Digenea</taxon>
        <taxon>Strigeidida</taxon>
        <taxon>Schistosomatoidea</taxon>
        <taxon>Schistosomatidae</taxon>
        <taxon>Trichobilharzia</taxon>
    </lineage>
</organism>
<dbReference type="Proteomes" id="UP000050795">
    <property type="component" value="Unassembled WGS sequence"/>
</dbReference>
<evidence type="ECO:0000313" key="3">
    <source>
        <dbReference type="WBParaSite" id="TREG1_47120.1"/>
    </source>
</evidence>
<proteinExistence type="predicted"/>
<evidence type="ECO:0000313" key="2">
    <source>
        <dbReference type="Proteomes" id="UP000050795"/>
    </source>
</evidence>
<feature type="transmembrane region" description="Helical" evidence="1">
    <location>
        <begin position="19"/>
        <end position="36"/>
    </location>
</feature>
<reference evidence="2" key="1">
    <citation type="submission" date="2022-06" db="EMBL/GenBank/DDBJ databases">
        <authorList>
            <person name="Berger JAMES D."/>
            <person name="Berger JAMES D."/>
        </authorList>
    </citation>
    <scope>NUCLEOTIDE SEQUENCE [LARGE SCALE GENOMIC DNA]</scope>
</reference>
<keyword evidence="1" id="KW-1133">Transmembrane helix</keyword>
<dbReference type="AlphaFoldDB" id="A0AA85JRK8"/>
<reference evidence="3" key="2">
    <citation type="submission" date="2023-11" db="UniProtKB">
        <authorList>
            <consortium name="WormBaseParasite"/>
        </authorList>
    </citation>
    <scope>IDENTIFICATION</scope>
</reference>
<keyword evidence="1" id="KW-0472">Membrane</keyword>
<sequence>MDVANRHILYLPPDDFANFWFYAVLVAMTIFSYFVIRGIKEICCETITPNLYRVHPSHKPTSVYSGENETRSGLHSRVTVFF</sequence>
<accession>A0AA85JRK8</accession>
<keyword evidence="2" id="KW-1185">Reference proteome</keyword>
<keyword evidence="1" id="KW-0812">Transmembrane</keyword>
<evidence type="ECO:0000256" key="1">
    <source>
        <dbReference type="SAM" id="Phobius"/>
    </source>
</evidence>